<evidence type="ECO:0000313" key="2">
    <source>
        <dbReference type="Proteomes" id="UP001172159"/>
    </source>
</evidence>
<sequence length="571" mass="64661">MKPFFTELLTTKVKETGQVKSIKSLLSTVMDTPLSDIPGVLSNVSQYQIVRDIPEEVVVRFMLGSASIRLMQCHDVDITIRRSYDQSLRAKVSKEQTNMQLGDPPMTPELTQYMMFCLLSKPGADITKLKQVETESTLSSGSSTSQKTSKGPVYSLRLAAQEEYWLHMTPEQRQEARNQSEIVHASPPELLNLVKSNWMPCWNSLARYPDYFRTYALDQLAAENVWESIEEDIFICLDKNNKTIFANVENLSQILFGDHITQVLERCLDLWSFFTPLPAPESSRHAVDGYIRKIHPELDPSEATVETLPNAKMCVAHYGTWASQGDPHVKNIWLTVDSNVLRARKWNTRLSMKLFPDFCLAALGKASQMIRFLVKELDQEYYRDCVEILENIGPRSKIVTTADDDGEKDFLSLFALGINGYTQRHKDRNDIAGGLAGLCTLGRYQGGNLCIPQLNLKVPSRPGACALIRGTDLDHLVSDYSGPRFFIIGTNHESVKRNVWRKLGRLPELTPEQRKEVRQDWNGGDGTENVMEWTCMNEESDDDDDVLWTNKEIHESAVLRDESSSSGSTLH</sequence>
<dbReference type="Gene3D" id="3.60.130.30">
    <property type="match status" value="1"/>
</dbReference>
<name>A0AA40K796_9PEZI</name>
<comment type="caution">
    <text evidence="1">The sequence shown here is derived from an EMBL/GenBank/DDBJ whole genome shotgun (WGS) entry which is preliminary data.</text>
</comment>
<protein>
    <submittedName>
        <fullName evidence="1">Uncharacterized protein</fullName>
    </submittedName>
</protein>
<reference evidence="1" key="1">
    <citation type="submission" date="2023-06" db="EMBL/GenBank/DDBJ databases">
        <title>Genome-scale phylogeny and comparative genomics of the fungal order Sordariales.</title>
        <authorList>
            <consortium name="Lawrence Berkeley National Laboratory"/>
            <person name="Hensen N."/>
            <person name="Bonometti L."/>
            <person name="Westerberg I."/>
            <person name="Brannstrom I.O."/>
            <person name="Guillou S."/>
            <person name="Cros-Aarteil S."/>
            <person name="Calhoun S."/>
            <person name="Haridas S."/>
            <person name="Kuo A."/>
            <person name="Mondo S."/>
            <person name="Pangilinan J."/>
            <person name="Riley R."/>
            <person name="Labutti K."/>
            <person name="Andreopoulos B."/>
            <person name="Lipzen A."/>
            <person name="Chen C."/>
            <person name="Yanf M."/>
            <person name="Daum C."/>
            <person name="Ng V."/>
            <person name="Clum A."/>
            <person name="Steindorff A."/>
            <person name="Ohm R."/>
            <person name="Martin F."/>
            <person name="Silar P."/>
            <person name="Natvig D."/>
            <person name="Lalanne C."/>
            <person name="Gautier V."/>
            <person name="Ament-Velasquez S.L."/>
            <person name="Kruys A."/>
            <person name="Hutchinson M.I."/>
            <person name="Powell A.J."/>
            <person name="Barry K."/>
            <person name="Miller A.N."/>
            <person name="Grigoriev I.V."/>
            <person name="Debuchy R."/>
            <person name="Gladieux P."/>
            <person name="Thoren M.H."/>
            <person name="Johannesson H."/>
        </authorList>
    </citation>
    <scope>NUCLEOTIDE SEQUENCE</scope>
    <source>
        <strain evidence="1">CBS 540.89</strain>
    </source>
</reference>
<accession>A0AA40K796</accession>
<proteinExistence type="predicted"/>
<evidence type="ECO:0000313" key="1">
    <source>
        <dbReference type="EMBL" id="KAK0748606.1"/>
    </source>
</evidence>
<dbReference type="Proteomes" id="UP001172159">
    <property type="component" value="Unassembled WGS sequence"/>
</dbReference>
<organism evidence="1 2">
    <name type="scientific">Apiosordaria backusii</name>
    <dbReference type="NCBI Taxonomy" id="314023"/>
    <lineage>
        <taxon>Eukaryota</taxon>
        <taxon>Fungi</taxon>
        <taxon>Dikarya</taxon>
        <taxon>Ascomycota</taxon>
        <taxon>Pezizomycotina</taxon>
        <taxon>Sordariomycetes</taxon>
        <taxon>Sordariomycetidae</taxon>
        <taxon>Sordariales</taxon>
        <taxon>Lasiosphaeriaceae</taxon>
        <taxon>Apiosordaria</taxon>
    </lineage>
</organism>
<keyword evidence="2" id="KW-1185">Reference proteome</keyword>
<gene>
    <name evidence="1" type="ORF">B0T21DRAFT_407105</name>
</gene>
<dbReference type="AlphaFoldDB" id="A0AA40K796"/>
<dbReference type="EMBL" id="JAUKTV010000001">
    <property type="protein sequence ID" value="KAK0748606.1"/>
    <property type="molecule type" value="Genomic_DNA"/>
</dbReference>